<evidence type="ECO:0000256" key="4">
    <source>
        <dbReference type="ARBA" id="ARBA00012105"/>
    </source>
</evidence>
<dbReference type="InterPro" id="IPR002606">
    <property type="entry name" value="Riboflavin_kinase_bac"/>
</dbReference>
<accession>J9CED1</accession>
<dbReference type="UniPathway" id="UPA00276">
    <property type="reaction ID" value="UER00406"/>
</dbReference>
<keyword evidence="8" id="KW-0288">FMN</keyword>
<keyword evidence="12" id="KW-0418">Kinase</keyword>
<dbReference type="GO" id="GO:0009398">
    <property type="term" value="P:FMN biosynthetic process"/>
    <property type="evidence" value="ECO:0007669"/>
    <property type="project" value="UniProtKB-UniPathway"/>
</dbReference>
<dbReference type="SMART" id="SM00904">
    <property type="entry name" value="Flavokinase"/>
    <property type="match status" value="1"/>
</dbReference>
<evidence type="ECO:0000256" key="5">
    <source>
        <dbReference type="ARBA" id="ARBA00012393"/>
    </source>
</evidence>
<feature type="domain" description="Riboflavin kinase" evidence="16">
    <location>
        <begin position="186"/>
        <end position="313"/>
    </location>
</feature>
<evidence type="ECO:0000256" key="14">
    <source>
        <dbReference type="ARBA" id="ARBA00022840"/>
    </source>
</evidence>
<dbReference type="EMBL" id="AMCI01004301">
    <property type="protein sequence ID" value="EJW98365.1"/>
    <property type="molecule type" value="Genomic_DNA"/>
</dbReference>
<evidence type="ECO:0000256" key="9">
    <source>
        <dbReference type="ARBA" id="ARBA00022679"/>
    </source>
</evidence>
<dbReference type="Pfam" id="PF06574">
    <property type="entry name" value="FAD_syn"/>
    <property type="match status" value="1"/>
</dbReference>
<evidence type="ECO:0000256" key="3">
    <source>
        <dbReference type="ARBA" id="ARBA00010214"/>
    </source>
</evidence>
<proteinExistence type="inferred from homology"/>
<dbReference type="EC" id="2.7.1.26" evidence="4"/>
<dbReference type="PIRSF" id="PIRSF004491">
    <property type="entry name" value="FAD_Synth"/>
    <property type="match status" value="1"/>
</dbReference>
<dbReference type="GO" id="GO:0008531">
    <property type="term" value="F:riboflavin kinase activity"/>
    <property type="evidence" value="ECO:0007669"/>
    <property type="project" value="UniProtKB-EC"/>
</dbReference>
<dbReference type="SUPFAM" id="SSF52374">
    <property type="entry name" value="Nucleotidylyl transferase"/>
    <property type="match status" value="1"/>
</dbReference>
<keyword evidence="14" id="KW-0067">ATP-binding</keyword>
<keyword evidence="9" id="KW-0808">Transferase</keyword>
<dbReference type="Pfam" id="PF01687">
    <property type="entry name" value="Flavokinase"/>
    <property type="match status" value="1"/>
</dbReference>
<dbReference type="NCBIfam" id="TIGR00083">
    <property type="entry name" value="ribF"/>
    <property type="match status" value="1"/>
</dbReference>
<dbReference type="CDD" id="cd02064">
    <property type="entry name" value="FAD_synthetase_N"/>
    <property type="match status" value="1"/>
</dbReference>
<evidence type="ECO:0000259" key="16">
    <source>
        <dbReference type="SMART" id="SM00904"/>
    </source>
</evidence>
<dbReference type="UniPathway" id="UPA00277">
    <property type="reaction ID" value="UER00407"/>
</dbReference>
<evidence type="ECO:0000256" key="11">
    <source>
        <dbReference type="ARBA" id="ARBA00022741"/>
    </source>
</evidence>
<evidence type="ECO:0000256" key="7">
    <source>
        <dbReference type="ARBA" id="ARBA00022630"/>
    </source>
</evidence>
<dbReference type="EC" id="2.7.7.2" evidence="5"/>
<evidence type="ECO:0000256" key="1">
    <source>
        <dbReference type="ARBA" id="ARBA00004726"/>
    </source>
</evidence>
<dbReference type="PANTHER" id="PTHR22749">
    <property type="entry name" value="RIBOFLAVIN KINASE/FMN ADENYLYLTRANSFERASE"/>
    <property type="match status" value="1"/>
</dbReference>
<dbReference type="GO" id="GO:0009231">
    <property type="term" value="P:riboflavin biosynthetic process"/>
    <property type="evidence" value="ECO:0007669"/>
    <property type="project" value="InterPro"/>
</dbReference>
<name>J9CED1_9ZZZZ</name>
<keyword evidence="10" id="KW-0548">Nucleotidyltransferase</keyword>
<dbReference type="Gene3D" id="3.40.50.620">
    <property type="entry name" value="HUPs"/>
    <property type="match status" value="1"/>
</dbReference>
<dbReference type="SUPFAM" id="SSF82114">
    <property type="entry name" value="Riboflavin kinase-like"/>
    <property type="match status" value="1"/>
</dbReference>
<reference evidence="17" key="1">
    <citation type="journal article" date="2012" name="PLoS ONE">
        <title>Gene sets for utilization of primary and secondary nutrition supplies in the distal gut of endangered iberian lynx.</title>
        <authorList>
            <person name="Alcaide M."/>
            <person name="Messina E."/>
            <person name="Richter M."/>
            <person name="Bargiela R."/>
            <person name="Peplies J."/>
            <person name="Huws S.A."/>
            <person name="Newbold C.J."/>
            <person name="Golyshin P.N."/>
            <person name="Simon M.A."/>
            <person name="Lopez G."/>
            <person name="Yakimov M.M."/>
            <person name="Ferrer M."/>
        </authorList>
    </citation>
    <scope>NUCLEOTIDE SEQUENCE</scope>
</reference>
<sequence length="315" mass="35912">MANYSFKKFRMWNEAAQGYCAAIGFFDGVHRGHQYLIEQVKAEAARRGLLPLVISFEEHPRLALTHTRYWPELLTTNEEKLRLLEACGLAGCALLHFDQTMSMLTSHDFMEQILCRELGVKCLLVGYDHHFGSDLSAGYKEYVKYGKELGMEVLRVRPFDADDIRISSSATRRFLTGGNVEMARTCLGRPYVLEGEVIEGHRAGTLMGYPTANLRPDCIEQLVPGRGVYAVRVWIDSFSYMGMLNIGWRPTLDNGHDQSIETHLLDYSGGDLYGKHIRVEFYRRVRDEQRFSSIEALQAQLAVDADTVRQMLSER</sequence>
<dbReference type="InterPro" id="IPR014729">
    <property type="entry name" value="Rossmann-like_a/b/a_fold"/>
</dbReference>
<comment type="pathway">
    <text evidence="2">Cofactor biosynthesis; FMN biosynthesis; FMN from riboflavin (ATP route): step 1/1.</text>
</comment>
<organism evidence="17">
    <name type="scientific">gut metagenome</name>
    <dbReference type="NCBI Taxonomy" id="749906"/>
    <lineage>
        <taxon>unclassified sequences</taxon>
        <taxon>metagenomes</taxon>
        <taxon>organismal metagenomes</taxon>
    </lineage>
</organism>
<dbReference type="Gene3D" id="2.40.30.30">
    <property type="entry name" value="Riboflavin kinase-like"/>
    <property type="match status" value="1"/>
</dbReference>
<keyword evidence="15" id="KW-0511">Multifunctional enzyme</keyword>
<dbReference type="GO" id="GO:0006747">
    <property type="term" value="P:FAD biosynthetic process"/>
    <property type="evidence" value="ECO:0007669"/>
    <property type="project" value="UniProtKB-UniPathway"/>
</dbReference>
<gene>
    <name evidence="17" type="ORF">EVA_13540</name>
</gene>
<evidence type="ECO:0000256" key="2">
    <source>
        <dbReference type="ARBA" id="ARBA00005201"/>
    </source>
</evidence>
<dbReference type="InterPro" id="IPR023465">
    <property type="entry name" value="Riboflavin_kinase_dom_sf"/>
</dbReference>
<comment type="similarity">
    <text evidence="3">Belongs to the RibF family.</text>
</comment>
<evidence type="ECO:0000256" key="15">
    <source>
        <dbReference type="ARBA" id="ARBA00023268"/>
    </source>
</evidence>
<keyword evidence="11" id="KW-0547">Nucleotide-binding</keyword>
<dbReference type="PANTHER" id="PTHR22749:SF6">
    <property type="entry name" value="RIBOFLAVIN KINASE"/>
    <property type="match status" value="1"/>
</dbReference>
<keyword evidence="13" id="KW-0274">FAD</keyword>
<evidence type="ECO:0000313" key="17">
    <source>
        <dbReference type="EMBL" id="EJW98365.1"/>
    </source>
</evidence>
<evidence type="ECO:0000256" key="12">
    <source>
        <dbReference type="ARBA" id="ARBA00022777"/>
    </source>
</evidence>
<dbReference type="GO" id="GO:0003919">
    <property type="term" value="F:FMN adenylyltransferase activity"/>
    <property type="evidence" value="ECO:0007669"/>
    <property type="project" value="UniProtKB-EC"/>
</dbReference>
<comment type="caution">
    <text evidence="17">The sequence shown here is derived from an EMBL/GenBank/DDBJ whole genome shotgun (WGS) entry which is preliminary data.</text>
</comment>
<evidence type="ECO:0000256" key="6">
    <source>
        <dbReference type="ARBA" id="ARBA00018483"/>
    </source>
</evidence>
<keyword evidence="7" id="KW-0285">Flavoprotein</keyword>
<comment type="pathway">
    <text evidence="1">Cofactor biosynthesis; FAD biosynthesis; FAD from FMN: step 1/1.</text>
</comment>
<dbReference type="GO" id="GO:0005524">
    <property type="term" value="F:ATP binding"/>
    <property type="evidence" value="ECO:0007669"/>
    <property type="project" value="UniProtKB-KW"/>
</dbReference>
<dbReference type="InterPro" id="IPR023468">
    <property type="entry name" value="Riboflavin_kinase"/>
</dbReference>
<protein>
    <recommendedName>
        <fullName evidence="6">Bifunctional riboflavin kinase/FMN adenylyltransferase</fullName>
        <ecNumber evidence="4">2.7.1.26</ecNumber>
        <ecNumber evidence="5">2.7.7.2</ecNumber>
    </recommendedName>
</protein>
<evidence type="ECO:0000256" key="8">
    <source>
        <dbReference type="ARBA" id="ARBA00022643"/>
    </source>
</evidence>
<dbReference type="AlphaFoldDB" id="J9CED1"/>
<dbReference type="FunFam" id="3.40.50.620:FF:000021">
    <property type="entry name" value="Riboflavin biosynthesis protein"/>
    <property type="match status" value="1"/>
</dbReference>
<dbReference type="InterPro" id="IPR015865">
    <property type="entry name" value="Riboflavin_kinase_bac/euk"/>
</dbReference>
<evidence type="ECO:0000256" key="10">
    <source>
        <dbReference type="ARBA" id="ARBA00022695"/>
    </source>
</evidence>
<dbReference type="InterPro" id="IPR015864">
    <property type="entry name" value="FAD_synthase"/>
</dbReference>
<evidence type="ECO:0000256" key="13">
    <source>
        <dbReference type="ARBA" id="ARBA00022827"/>
    </source>
</evidence>